<evidence type="ECO:0000256" key="3">
    <source>
        <dbReference type="ARBA" id="ARBA00023098"/>
    </source>
</evidence>
<feature type="domain" description="PNPLA" evidence="5">
    <location>
        <begin position="10"/>
        <end position="232"/>
    </location>
</feature>
<name>A0A951PQB6_9CYAN</name>
<dbReference type="PANTHER" id="PTHR14226">
    <property type="entry name" value="NEUROPATHY TARGET ESTERASE/SWISS CHEESE D.MELANOGASTER"/>
    <property type="match status" value="1"/>
</dbReference>
<dbReference type="EMBL" id="JAHHIF010000050">
    <property type="protein sequence ID" value="MBW4547882.1"/>
    <property type="molecule type" value="Genomic_DNA"/>
</dbReference>
<organism evidence="6 7">
    <name type="scientific">Symplocastrum torsivum CPER-KK1</name>
    <dbReference type="NCBI Taxonomy" id="450513"/>
    <lineage>
        <taxon>Bacteria</taxon>
        <taxon>Bacillati</taxon>
        <taxon>Cyanobacteriota</taxon>
        <taxon>Cyanophyceae</taxon>
        <taxon>Oscillatoriophycideae</taxon>
        <taxon>Oscillatoriales</taxon>
        <taxon>Microcoleaceae</taxon>
        <taxon>Symplocastrum</taxon>
    </lineage>
</organism>
<dbReference type="Proteomes" id="UP000753908">
    <property type="component" value="Unassembled WGS sequence"/>
</dbReference>
<comment type="caution">
    <text evidence="6">The sequence shown here is derived from an EMBL/GenBank/DDBJ whole genome shotgun (WGS) entry which is preliminary data.</text>
</comment>
<dbReference type="SUPFAM" id="SSF52151">
    <property type="entry name" value="FabD/lysophospholipase-like"/>
    <property type="match status" value="1"/>
</dbReference>
<dbReference type="Gene3D" id="3.40.1090.10">
    <property type="entry name" value="Cytosolic phospholipase A2 catalytic domain"/>
    <property type="match status" value="2"/>
</dbReference>
<keyword evidence="2 4" id="KW-0442">Lipid degradation</keyword>
<feature type="short sequence motif" description="GXGXXG" evidence="4">
    <location>
        <begin position="14"/>
        <end position="19"/>
    </location>
</feature>
<keyword evidence="3 4" id="KW-0443">Lipid metabolism</keyword>
<dbReference type="Pfam" id="PF01734">
    <property type="entry name" value="Patatin"/>
    <property type="match status" value="1"/>
</dbReference>
<reference evidence="6" key="2">
    <citation type="journal article" date="2022" name="Microbiol. Resour. Announc.">
        <title>Metagenome Sequencing to Explore Phylogenomics of Terrestrial Cyanobacteria.</title>
        <authorList>
            <person name="Ward R.D."/>
            <person name="Stajich J.E."/>
            <person name="Johansen J.R."/>
            <person name="Huntemann M."/>
            <person name="Clum A."/>
            <person name="Foster B."/>
            <person name="Foster B."/>
            <person name="Roux S."/>
            <person name="Palaniappan K."/>
            <person name="Varghese N."/>
            <person name="Mukherjee S."/>
            <person name="Reddy T.B.K."/>
            <person name="Daum C."/>
            <person name="Copeland A."/>
            <person name="Chen I.A."/>
            <person name="Ivanova N.N."/>
            <person name="Kyrpides N.C."/>
            <person name="Shapiro N."/>
            <person name="Eloe-Fadrosh E.A."/>
            <person name="Pietrasiak N."/>
        </authorList>
    </citation>
    <scope>NUCLEOTIDE SEQUENCE</scope>
    <source>
        <strain evidence="6">CPER-KK1</strain>
    </source>
</reference>
<feature type="active site" description="Proton acceptor" evidence="4">
    <location>
        <position position="219"/>
    </location>
</feature>
<evidence type="ECO:0000256" key="2">
    <source>
        <dbReference type="ARBA" id="ARBA00022963"/>
    </source>
</evidence>
<dbReference type="CDD" id="cd07209">
    <property type="entry name" value="Pat_hypo_Ecoli_Z1214_like"/>
    <property type="match status" value="1"/>
</dbReference>
<dbReference type="AlphaFoldDB" id="A0A951PQB6"/>
<gene>
    <name evidence="6" type="ORF">KME25_26065</name>
</gene>
<evidence type="ECO:0000256" key="4">
    <source>
        <dbReference type="PROSITE-ProRule" id="PRU01161"/>
    </source>
</evidence>
<feature type="short sequence motif" description="DGA/G" evidence="4">
    <location>
        <begin position="219"/>
        <end position="221"/>
    </location>
</feature>
<keyword evidence="1 4" id="KW-0378">Hydrolase</keyword>
<dbReference type="InterPro" id="IPR002641">
    <property type="entry name" value="PNPLA_dom"/>
</dbReference>
<evidence type="ECO:0000313" key="6">
    <source>
        <dbReference type="EMBL" id="MBW4547882.1"/>
    </source>
</evidence>
<dbReference type="PROSITE" id="PS51635">
    <property type="entry name" value="PNPLA"/>
    <property type="match status" value="1"/>
</dbReference>
<proteinExistence type="predicted"/>
<feature type="active site" description="Nucleophile" evidence="4">
    <location>
        <position position="44"/>
    </location>
</feature>
<dbReference type="InterPro" id="IPR016035">
    <property type="entry name" value="Acyl_Trfase/lysoPLipase"/>
</dbReference>
<reference evidence="6" key="1">
    <citation type="submission" date="2021-05" db="EMBL/GenBank/DDBJ databases">
        <authorList>
            <person name="Pietrasiak N."/>
            <person name="Ward R."/>
            <person name="Stajich J.E."/>
            <person name="Kurbessoian T."/>
        </authorList>
    </citation>
    <scope>NUCLEOTIDE SEQUENCE</scope>
    <source>
        <strain evidence="6">CPER-KK1</strain>
    </source>
</reference>
<accession>A0A951PQB6</accession>
<evidence type="ECO:0000313" key="7">
    <source>
        <dbReference type="Proteomes" id="UP000753908"/>
    </source>
</evidence>
<dbReference type="GO" id="GO:0016042">
    <property type="term" value="P:lipid catabolic process"/>
    <property type="evidence" value="ECO:0007669"/>
    <property type="project" value="UniProtKB-UniRule"/>
</dbReference>
<sequence length="340" mass="37431">MQSANTQVGLVLVGGGAKGAYQAGALKYLAEETAIEPQIIAGTSIGALNGAVLAAHPPFEQGVRRLNELWERLGYEQILRPNTGTVLRTLSYAAQTLVPTFQKWSLDLLMQLQLLPDSTAIFDPEPIERLLREAVDLADLRQGVELWVTVFPALKIPGINYDLLMNLVDLIRARTGTKAQWLCAQNFQDDETLYNVLLASAAIPLAFPQREINGQFYVDGALGDNIPLGALAARGCTQAIVIHLGNGETWNRHDFAQQTLIEIRPEQPINTFDTPILGSVSSLLDFSAERITELKKRGYEDARRCLEPIIATFRSVQAQRQSHNSLMSSTQQLLNDSPLS</sequence>
<evidence type="ECO:0000259" key="5">
    <source>
        <dbReference type="PROSITE" id="PS51635"/>
    </source>
</evidence>
<dbReference type="GO" id="GO:0016787">
    <property type="term" value="F:hydrolase activity"/>
    <property type="evidence" value="ECO:0007669"/>
    <property type="project" value="UniProtKB-UniRule"/>
</dbReference>
<feature type="short sequence motif" description="GXSXG" evidence="4">
    <location>
        <begin position="42"/>
        <end position="46"/>
    </location>
</feature>
<protein>
    <submittedName>
        <fullName evidence="6">Patatin-like phospholipase family protein</fullName>
    </submittedName>
</protein>
<evidence type="ECO:0000256" key="1">
    <source>
        <dbReference type="ARBA" id="ARBA00022801"/>
    </source>
</evidence>
<dbReference type="PANTHER" id="PTHR14226:SF57">
    <property type="entry name" value="BLR7027 PROTEIN"/>
    <property type="match status" value="1"/>
</dbReference>
<dbReference type="InterPro" id="IPR050301">
    <property type="entry name" value="NTE"/>
</dbReference>